<keyword evidence="3" id="KW-1185">Reference proteome</keyword>
<proteinExistence type="predicted"/>
<dbReference type="EMBL" id="CAMGYJ010000008">
    <property type="protein sequence ID" value="CAI0454966.1"/>
    <property type="molecule type" value="Genomic_DNA"/>
</dbReference>
<feature type="region of interest" description="Disordered" evidence="1">
    <location>
        <begin position="1"/>
        <end position="41"/>
    </location>
</feature>
<name>A0AAV0N8N8_9ROSI</name>
<sequence length="258" mass="29566">MSSPSDPGSDSDYDSDSGSSSDSGSEVEMRPPSPRPGENKNYYDLTCERCRELERIEPVIEDGDEERYLFECERVGEGEFGDDEGIKRRVIMYRKSLAKSGGFDADCPPYYLTRNVFLFARQHFDDWDIFDIKVHEAVEHVIDTYNREKGKSLKYGKTLNVTASRCLSLFSLYITFECSNPPEDPSFEKYQAVVSCYMSDNIDDDKKKILIFRKESTGMDLLDPHEPTARCIEIWKAKARVGDRGRKRKFEGDEGVDS</sequence>
<reference evidence="2" key="1">
    <citation type="submission" date="2022-08" db="EMBL/GenBank/DDBJ databases">
        <authorList>
            <person name="Gutierrez-Valencia J."/>
        </authorList>
    </citation>
    <scope>NUCLEOTIDE SEQUENCE</scope>
</reference>
<evidence type="ECO:0000313" key="3">
    <source>
        <dbReference type="Proteomes" id="UP001154282"/>
    </source>
</evidence>
<accession>A0AAV0N8N8</accession>
<protein>
    <submittedName>
        <fullName evidence="2">Uncharacterized protein</fullName>
    </submittedName>
</protein>
<gene>
    <name evidence="2" type="ORF">LITE_LOCUS32161</name>
</gene>
<dbReference type="AlphaFoldDB" id="A0AAV0N8N8"/>
<evidence type="ECO:0000313" key="2">
    <source>
        <dbReference type="EMBL" id="CAI0454966.1"/>
    </source>
</evidence>
<organism evidence="2 3">
    <name type="scientific">Linum tenue</name>
    <dbReference type="NCBI Taxonomy" id="586396"/>
    <lineage>
        <taxon>Eukaryota</taxon>
        <taxon>Viridiplantae</taxon>
        <taxon>Streptophyta</taxon>
        <taxon>Embryophyta</taxon>
        <taxon>Tracheophyta</taxon>
        <taxon>Spermatophyta</taxon>
        <taxon>Magnoliopsida</taxon>
        <taxon>eudicotyledons</taxon>
        <taxon>Gunneridae</taxon>
        <taxon>Pentapetalae</taxon>
        <taxon>rosids</taxon>
        <taxon>fabids</taxon>
        <taxon>Malpighiales</taxon>
        <taxon>Linaceae</taxon>
        <taxon>Linum</taxon>
    </lineage>
</organism>
<comment type="caution">
    <text evidence="2">The sequence shown here is derived from an EMBL/GenBank/DDBJ whole genome shotgun (WGS) entry which is preliminary data.</text>
</comment>
<evidence type="ECO:0000256" key="1">
    <source>
        <dbReference type="SAM" id="MobiDB-lite"/>
    </source>
</evidence>
<dbReference type="Proteomes" id="UP001154282">
    <property type="component" value="Unassembled WGS sequence"/>
</dbReference>